<dbReference type="Proteomes" id="UP001174136">
    <property type="component" value="Unassembled WGS sequence"/>
</dbReference>
<dbReference type="AlphaFoldDB" id="A0AA47NC57"/>
<proteinExistence type="predicted"/>
<evidence type="ECO:0000313" key="1">
    <source>
        <dbReference type="EMBL" id="KAK0155327.1"/>
    </source>
</evidence>
<protein>
    <submittedName>
        <fullName evidence="1">Uncharacterized protein</fullName>
    </submittedName>
</protein>
<reference evidence="1" key="1">
    <citation type="journal article" date="2023" name="Front. Mar. Sci.">
        <title>A new Merluccius polli reference genome to investigate the effects of global change in West African waters.</title>
        <authorList>
            <person name="Mateo J.L."/>
            <person name="Blanco-Fernandez C."/>
            <person name="Garcia-Vazquez E."/>
            <person name="Machado-Schiaffino G."/>
        </authorList>
    </citation>
    <scope>NUCLEOTIDE SEQUENCE</scope>
    <source>
        <strain evidence="1">C29</strain>
        <tissue evidence="1">Fin</tissue>
    </source>
</reference>
<comment type="caution">
    <text evidence="1">The sequence shown here is derived from an EMBL/GenBank/DDBJ whole genome shotgun (WGS) entry which is preliminary data.</text>
</comment>
<organism evidence="1 2">
    <name type="scientific">Merluccius polli</name>
    <name type="common">Benguela hake</name>
    <name type="synonym">Merluccius cadenati</name>
    <dbReference type="NCBI Taxonomy" id="89951"/>
    <lineage>
        <taxon>Eukaryota</taxon>
        <taxon>Metazoa</taxon>
        <taxon>Chordata</taxon>
        <taxon>Craniata</taxon>
        <taxon>Vertebrata</taxon>
        <taxon>Euteleostomi</taxon>
        <taxon>Actinopterygii</taxon>
        <taxon>Neopterygii</taxon>
        <taxon>Teleostei</taxon>
        <taxon>Neoteleostei</taxon>
        <taxon>Acanthomorphata</taxon>
        <taxon>Zeiogadaria</taxon>
        <taxon>Gadariae</taxon>
        <taxon>Gadiformes</taxon>
        <taxon>Gadoidei</taxon>
        <taxon>Merlucciidae</taxon>
        <taxon>Merluccius</taxon>
    </lineage>
</organism>
<name>A0AA47NC57_MERPO</name>
<dbReference type="EMBL" id="JAOPHQ010000290">
    <property type="protein sequence ID" value="KAK0155327.1"/>
    <property type="molecule type" value="Genomic_DNA"/>
</dbReference>
<keyword evidence="2" id="KW-1185">Reference proteome</keyword>
<sequence>MCRDMEVMLQNYKVNRKGKKIAEKREGEIKYTVGRLMAVGDLKALLARVLGITKMESVLRSAGLDQLLDGANDGTTFDVYRVATWATLKREFPIHMDHKNMRGTPIGDTENPASFLHAQVDRWRMETEEDPETHPVFSVMFRNSVIETLPSSTRAKLEDVVGLITSKPRREFSEHLVQCSG</sequence>
<accession>A0AA47NC57</accession>
<gene>
    <name evidence="1" type="ORF">N1851_002336</name>
</gene>
<evidence type="ECO:0000313" key="2">
    <source>
        <dbReference type="Proteomes" id="UP001174136"/>
    </source>
</evidence>